<dbReference type="RefSeq" id="WP_253761712.1">
    <property type="nucleotide sequence ID" value="NZ_JAMZDZ010000001.1"/>
</dbReference>
<keyword evidence="2" id="KW-1185">Reference proteome</keyword>
<sequence length="87" mass="10420">MRLWEYARLEYRSAGTLGNDRFLDWDAVFYHPGGVQRWGTDERFDDLRHLNRAGAEGWQSYDRSPVYHHGEPHRLYAVTYSMRRSVD</sequence>
<evidence type="ECO:0000313" key="2">
    <source>
        <dbReference type="Proteomes" id="UP001595816"/>
    </source>
</evidence>
<dbReference type="Proteomes" id="UP001595816">
    <property type="component" value="Unassembled WGS sequence"/>
</dbReference>
<gene>
    <name evidence="1" type="ORF">ACFOZ4_26110</name>
</gene>
<accession>A0ABV8LSW7</accession>
<reference evidence="2" key="1">
    <citation type="journal article" date="2019" name="Int. J. Syst. Evol. Microbiol.">
        <title>The Global Catalogue of Microorganisms (GCM) 10K type strain sequencing project: providing services to taxonomists for standard genome sequencing and annotation.</title>
        <authorList>
            <consortium name="The Broad Institute Genomics Platform"/>
            <consortium name="The Broad Institute Genome Sequencing Center for Infectious Disease"/>
            <person name="Wu L."/>
            <person name="Ma J."/>
        </authorList>
    </citation>
    <scope>NUCLEOTIDE SEQUENCE [LARGE SCALE GENOMIC DNA]</scope>
    <source>
        <strain evidence="2">CGMCC 4.7289</strain>
    </source>
</reference>
<protein>
    <recommendedName>
        <fullName evidence="3">MHC class I antigen</fullName>
    </recommendedName>
</protein>
<evidence type="ECO:0008006" key="3">
    <source>
        <dbReference type="Google" id="ProtNLM"/>
    </source>
</evidence>
<name>A0ABV8LSW7_9ACTN</name>
<evidence type="ECO:0000313" key="1">
    <source>
        <dbReference type="EMBL" id="MFC4134101.1"/>
    </source>
</evidence>
<dbReference type="EMBL" id="JBHSAY010000015">
    <property type="protein sequence ID" value="MFC4134101.1"/>
    <property type="molecule type" value="Genomic_DNA"/>
</dbReference>
<comment type="caution">
    <text evidence="1">The sequence shown here is derived from an EMBL/GenBank/DDBJ whole genome shotgun (WGS) entry which is preliminary data.</text>
</comment>
<proteinExistence type="predicted"/>
<organism evidence="1 2">
    <name type="scientific">Hamadaea flava</name>
    <dbReference type="NCBI Taxonomy" id="1742688"/>
    <lineage>
        <taxon>Bacteria</taxon>
        <taxon>Bacillati</taxon>
        <taxon>Actinomycetota</taxon>
        <taxon>Actinomycetes</taxon>
        <taxon>Micromonosporales</taxon>
        <taxon>Micromonosporaceae</taxon>
        <taxon>Hamadaea</taxon>
    </lineage>
</organism>